<dbReference type="OrthoDB" id="1921626at2759"/>
<keyword evidence="1" id="KW-0472">Membrane</keyword>
<dbReference type="PANTHER" id="PTHR35550">
    <property type="match status" value="1"/>
</dbReference>
<dbReference type="InterPro" id="IPR021467">
    <property type="entry name" value="DUF3119"/>
</dbReference>
<evidence type="ECO:0000313" key="3">
    <source>
        <dbReference type="EMBL" id="CAB9504519.1"/>
    </source>
</evidence>
<dbReference type="Proteomes" id="UP001153069">
    <property type="component" value="Unassembled WGS sequence"/>
</dbReference>
<organism evidence="3 4">
    <name type="scientific">Seminavis robusta</name>
    <dbReference type="NCBI Taxonomy" id="568900"/>
    <lineage>
        <taxon>Eukaryota</taxon>
        <taxon>Sar</taxon>
        <taxon>Stramenopiles</taxon>
        <taxon>Ochrophyta</taxon>
        <taxon>Bacillariophyta</taxon>
        <taxon>Bacillariophyceae</taxon>
        <taxon>Bacillariophycidae</taxon>
        <taxon>Naviculales</taxon>
        <taxon>Naviculaceae</taxon>
        <taxon>Seminavis</taxon>
    </lineage>
</organism>
<keyword evidence="1" id="KW-1133">Transmembrane helix</keyword>
<gene>
    <name evidence="3" type="ORF">SEMRO_199_G084550.1</name>
</gene>
<name>A0A9N8DKZ4_9STRA</name>
<feature type="chain" id="PRO_5040468487" evidence="2">
    <location>
        <begin position="18"/>
        <end position="256"/>
    </location>
</feature>
<accession>A0A9N8DKZ4</accession>
<dbReference type="AlphaFoldDB" id="A0A9N8DKZ4"/>
<keyword evidence="4" id="KW-1185">Reference proteome</keyword>
<evidence type="ECO:0000256" key="2">
    <source>
        <dbReference type="SAM" id="SignalP"/>
    </source>
</evidence>
<feature type="signal peptide" evidence="2">
    <location>
        <begin position="1"/>
        <end position="17"/>
    </location>
</feature>
<reference evidence="3" key="1">
    <citation type="submission" date="2020-06" db="EMBL/GenBank/DDBJ databases">
        <authorList>
            <consortium name="Plant Systems Biology data submission"/>
        </authorList>
    </citation>
    <scope>NUCLEOTIDE SEQUENCE</scope>
    <source>
        <strain evidence="3">D6</strain>
    </source>
</reference>
<keyword evidence="2" id="KW-0732">Signal</keyword>
<dbReference type="Pfam" id="PF11317">
    <property type="entry name" value="DUF3119"/>
    <property type="match status" value="1"/>
</dbReference>
<feature type="transmembrane region" description="Helical" evidence="1">
    <location>
        <begin position="78"/>
        <end position="94"/>
    </location>
</feature>
<feature type="transmembrane region" description="Helical" evidence="1">
    <location>
        <begin position="106"/>
        <end position="124"/>
    </location>
</feature>
<sequence length="256" mass="28527">MKLSIVLACLAVGGANAAFTIRPPAFTGHKVALNVATGTNDFATKSTSTRKVTPSVPVNEVSKAERSKMADRVIDPDYSLAVQVLLLAPLIAWYHPSYMADGSPSIIGVFGACFHVVFAALLWVQTLRVRLVFEKDAMEFYNVKGPRCDLEKGARLVRKPNNYVSGTQNRWNYDTITNYGFFPSIDFPVIIYLKETETPKEQWNKWFAAFDGNNGAGQPHFFPGICSARQIRTEFEKRGIKRKPVRTMKDIGKDGN</sequence>
<dbReference type="EMBL" id="CAICTM010000198">
    <property type="protein sequence ID" value="CAB9504519.1"/>
    <property type="molecule type" value="Genomic_DNA"/>
</dbReference>
<comment type="caution">
    <text evidence="3">The sequence shown here is derived from an EMBL/GenBank/DDBJ whole genome shotgun (WGS) entry which is preliminary data.</text>
</comment>
<dbReference type="PANTHER" id="PTHR35550:SF2">
    <property type="entry name" value="OS05G0401200 PROTEIN"/>
    <property type="match status" value="1"/>
</dbReference>
<protein>
    <submittedName>
        <fullName evidence="3">Uncharacterized protein</fullName>
    </submittedName>
</protein>
<evidence type="ECO:0000256" key="1">
    <source>
        <dbReference type="SAM" id="Phobius"/>
    </source>
</evidence>
<evidence type="ECO:0000313" key="4">
    <source>
        <dbReference type="Proteomes" id="UP001153069"/>
    </source>
</evidence>
<proteinExistence type="predicted"/>
<keyword evidence="1" id="KW-0812">Transmembrane</keyword>